<proteinExistence type="predicted"/>
<evidence type="ECO:0000313" key="1">
    <source>
        <dbReference type="EMBL" id="CAE7595409.1"/>
    </source>
</evidence>
<protein>
    <submittedName>
        <fullName evidence="1">ScoF protein</fullName>
    </submittedName>
</protein>
<reference evidence="1" key="1">
    <citation type="submission" date="2021-02" db="EMBL/GenBank/DDBJ databases">
        <authorList>
            <person name="Dougan E. K."/>
            <person name="Rhodes N."/>
            <person name="Thang M."/>
            <person name="Chan C."/>
        </authorList>
    </citation>
    <scope>NUCLEOTIDE SEQUENCE</scope>
</reference>
<gene>
    <name evidence="1" type="primary">scoF</name>
    <name evidence="1" type="ORF">SNAT2548_LOCUS33879</name>
</gene>
<dbReference type="AlphaFoldDB" id="A0A812UZ75"/>
<dbReference type="Proteomes" id="UP000604046">
    <property type="component" value="Unassembled WGS sequence"/>
</dbReference>
<keyword evidence="2" id="KW-1185">Reference proteome</keyword>
<dbReference type="EMBL" id="CAJNDS010002782">
    <property type="protein sequence ID" value="CAE7595409.1"/>
    <property type="molecule type" value="Genomic_DNA"/>
</dbReference>
<comment type="caution">
    <text evidence="1">The sequence shown here is derived from an EMBL/GenBank/DDBJ whole genome shotgun (WGS) entry which is preliminary data.</text>
</comment>
<accession>A0A812UZ75</accession>
<sequence length="341" mass="37765">MGASHSVELNADVPCPSQPGTNCIATEPLDVLPTPVTAEEAYEETKALMRYPLDPLTEGMLKHFECKDIDDKTFVLKVILDGQKLDKVGFGKGDGTDRMRMWKKVVCDDAGLKLVVEDYVSEATMGSWVDEASDKEVCNTCTLLVEKSPPRLLFIFDDKDGKRMSDAPVRDALYQWSDMIVGGVQAFKNSKVKVTGDADSSTDPGKKSMLTGPMDDHVTYDKFWAQHLKYCKDFVRNLPGAQCEDISEDEFKGTLVLDPAKPTEVSTHTVRAAKSESKVTWTIEHDGKVMTEMHRIVHQSPLVLEGWDVDSTGARIAGKSKAKELQKAVNEIIVKANSWFG</sequence>
<name>A0A812UZ75_9DINO</name>
<organism evidence="1 2">
    <name type="scientific">Symbiodinium natans</name>
    <dbReference type="NCBI Taxonomy" id="878477"/>
    <lineage>
        <taxon>Eukaryota</taxon>
        <taxon>Sar</taxon>
        <taxon>Alveolata</taxon>
        <taxon>Dinophyceae</taxon>
        <taxon>Suessiales</taxon>
        <taxon>Symbiodiniaceae</taxon>
        <taxon>Symbiodinium</taxon>
    </lineage>
</organism>
<dbReference type="OrthoDB" id="414297at2759"/>
<evidence type="ECO:0000313" key="2">
    <source>
        <dbReference type="Proteomes" id="UP000604046"/>
    </source>
</evidence>